<sequence length="409" mass="46778">MAKKQQGTGYIRRREDKGTVRWEGQYYYDGHRKSIYGPDYETVRMELNEILASIYRKTYVDGSTMPVASYLYYWLEDVCQVRPLTKLSYLGYIEGHIMTSRLGSLPMKRATLIDFQEFFNHKAVSGRLDGKPGGLSPKTLHNMKVMMRGALNYAVYPLKLIPNNPMLAIHTPKVIPPEIKILGEEEQERLEEACFTYPDPNAGFIVLDLYAGPRIGELVGFKWSDFGRDFEWVKIKRSLSRIARELVKEGSGYEMVEKPYLDNAKSALYAGPPKTAKGRRMAYLPDIAREAVKRVWAYQQKMGISNPQGYAVLTPQGYPVEPRTYQDLFEHVLNYAGLSHINFHALRHTFATRALELDDVGLKTVSEALGHAKASTTLNMYVHSEDKKKQEMARKFNRMSGERGRDFTG</sequence>
<name>A0ABV1E540_9FIRM</name>
<evidence type="ECO:0000313" key="7">
    <source>
        <dbReference type="EMBL" id="MEQ2441133.1"/>
    </source>
</evidence>
<evidence type="ECO:0000259" key="5">
    <source>
        <dbReference type="PROSITE" id="PS51898"/>
    </source>
</evidence>
<dbReference type="EMBL" id="JBBMFD010000018">
    <property type="protein sequence ID" value="MEQ2441133.1"/>
    <property type="molecule type" value="Genomic_DNA"/>
</dbReference>
<dbReference type="PROSITE" id="PS51900">
    <property type="entry name" value="CB"/>
    <property type="match status" value="1"/>
</dbReference>
<protein>
    <submittedName>
        <fullName evidence="7">Site-specific integrase</fullName>
    </submittedName>
</protein>
<dbReference type="InterPro" id="IPR011010">
    <property type="entry name" value="DNA_brk_join_enz"/>
</dbReference>
<evidence type="ECO:0000313" key="8">
    <source>
        <dbReference type="Proteomes" id="UP001489509"/>
    </source>
</evidence>
<evidence type="ECO:0000256" key="2">
    <source>
        <dbReference type="ARBA" id="ARBA00023125"/>
    </source>
</evidence>
<reference evidence="7 8" key="1">
    <citation type="submission" date="2024-03" db="EMBL/GenBank/DDBJ databases">
        <title>Human intestinal bacterial collection.</title>
        <authorList>
            <person name="Pauvert C."/>
            <person name="Hitch T.C.A."/>
            <person name="Clavel T."/>
        </authorList>
    </citation>
    <scope>NUCLEOTIDE SEQUENCE [LARGE SCALE GENOMIC DNA]</scope>
    <source>
        <strain evidence="7 8">CLA-JM-H44</strain>
    </source>
</reference>
<dbReference type="InterPro" id="IPR013762">
    <property type="entry name" value="Integrase-like_cat_sf"/>
</dbReference>
<keyword evidence="3" id="KW-0233">DNA recombination</keyword>
<evidence type="ECO:0000256" key="1">
    <source>
        <dbReference type="ARBA" id="ARBA00008857"/>
    </source>
</evidence>
<comment type="similarity">
    <text evidence="1">Belongs to the 'phage' integrase family.</text>
</comment>
<proteinExistence type="inferred from homology"/>
<gene>
    <name evidence="7" type="ORF">WMO26_09885</name>
</gene>
<dbReference type="SUPFAM" id="SSF56349">
    <property type="entry name" value="DNA breaking-rejoining enzymes"/>
    <property type="match status" value="1"/>
</dbReference>
<dbReference type="InterPro" id="IPR002104">
    <property type="entry name" value="Integrase_catalytic"/>
</dbReference>
<dbReference type="CDD" id="cd01189">
    <property type="entry name" value="INT_ICEBs1_C_like"/>
    <property type="match status" value="1"/>
</dbReference>
<dbReference type="Gene3D" id="1.10.443.10">
    <property type="entry name" value="Intergrase catalytic core"/>
    <property type="match status" value="1"/>
</dbReference>
<evidence type="ECO:0000259" key="6">
    <source>
        <dbReference type="PROSITE" id="PS51900"/>
    </source>
</evidence>
<evidence type="ECO:0000256" key="4">
    <source>
        <dbReference type="PROSITE-ProRule" id="PRU01248"/>
    </source>
</evidence>
<dbReference type="Pfam" id="PF00589">
    <property type="entry name" value="Phage_integrase"/>
    <property type="match status" value="1"/>
</dbReference>
<organism evidence="7 8">
    <name type="scientific">Solibaculum intestinale</name>
    <dbReference type="NCBI Taxonomy" id="3133165"/>
    <lineage>
        <taxon>Bacteria</taxon>
        <taxon>Bacillati</taxon>
        <taxon>Bacillota</taxon>
        <taxon>Clostridia</taxon>
        <taxon>Eubacteriales</taxon>
        <taxon>Oscillospiraceae</taxon>
        <taxon>Solibaculum</taxon>
    </lineage>
</organism>
<evidence type="ECO:0000256" key="3">
    <source>
        <dbReference type="ARBA" id="ARBA00023172"/>
    </source>
</evidence>
<keyword evidence="8" id="KW-1185">Reference proteome</keyword>
<dbReference type="InterPro" id="IPR010998">
    <property type="entry name" value="Integrase_recombinase_N"/>
</dbReference>
<dbReference type="InterPro" id="IPR044068">
    <property type="entry name" value="CB"/>
</dbReference>
<keyword evidence="2 4" id="KW-0238">DNA-binding</keyword>
<feature type="domain" description="Tyr recombinase" evidence="5">
    <location>
        <begin position="177"/>
        <end position="394"/>
    </location>
</feature>
<dbReference type="Proteomes" id="UP001489509">
    <property type="component" value="Unassembled WGS sequence"/>
</dbReference>
<dbReference type="PANTHER" id="PTHR30349:SF64">
    <property type="entry name" value="PROPHAGE INTEGRASE INTD-RELATED"/>
    <property type="match status" value="1"/>
</dbReference>
<feature type="domain" description="Core-binding (CB)" evidence="6">
    <location>
        <begin position="65"/>
        <end position="155"/>
    </location>
</feature>
<dbReference type="RefSeq" id="WP_349220038.1">
    <property type="nucleotide sequence ID" value="NZ_JBBMFD010000018.1"/>
</dbReference>
<comment type="caution">
    <text evidence="7">The sequence shown here is derived from an EMBL/GenBank/DDBJ whole genome shotgun (WGS) entry which is preliminary data.</text>
</comment>
<dbReference type="InterPro" id="IPR050090">
    <property type="entry name" value="Tyrosine_recombinase_XerCD"/>
</dbReference>
<dbReference type="PROSITE" id="PS51898">
    <property type="entry name" value="TYR_RECOMBINASE"/>
    <property type="match status" value="1"/>
</dbReference>
<dbReference type="PANTHER" id="PTHR30349">
    <property type="entry name" value="PHAGE INTEGRASE-RELATED"/>
    <property type="match status" value="1"/>
</dbReference>
<accession>A0ABV1E540</accession>
<dbReference type="Gene3D" id="1.10.150.130">
    <property type="match status" value="1"/>
</dbReference>